<dbReference type="RefSeq" id="WP_158062238.1">
    <property type="nucleotide sequence ID" value="NZ_CP044427.1"/>
</dbReference>
<feature type="domain" description="ABC transporter" evidence="9">
    <location>
        <begin position="10"/>
        <end position="245"/>
    </location>
</feature>
<name>A0A5J6V8R6_9MICO</name>
<dbReference type="AlphaFoldDB" id="A0A5J6V8R6"/>
<dbReference type="PANTHER" id="PTHR43790">
    <property type="entry name" value="CARBOHYDRATE TRANSPORT ATP-BINDING PROTEIN MG119-RELATED"/>
    <property type="match status" value="1"/>
</dbReference>
<dbReference type="PANTHER" id="PTHR43790:SF3">
    <property type="entry name" value="D-ALLOSE IMPORT ATP-BINDING PROTEIN ALSA-RELATED"/>
    <property type="match status" value="1"/>
</dbReference>
<proteinExistence type="predicted"/>
<dbReference type="OrthoDB" id="39350at2"/>
<dbReference type="InterPro" id="IPR003439">
    <property type="entry name" value="ABC_transporter-like_ATP-bd"/>
</dbReference>
<organism evidence="10 11">
    <name type="scientific">Ornithinimicrobium pratense</name>
    <dbReference type="NCBI Taxonomy" id="2593973"/>
    <lineage>
        <taxon>Bacteria</taxon>
        <taxon>Bacillati</taxon>
        <taxon>Actinomycetota</taxon>
        <taxon>Actinomycetes</taxon>
        <taxon>Micrococcales</taxon>
        <taxon>Ornithinimicrobiaceae</taxon>
        <taxon>Ornithinimicrobium</taxon>
    </lineage>
</organism>
<evidence type="ECO:0000256" key="7">
    <source>
        <dbReference type="ARBA" id="ARBA00022967"/>
    </source>
</evidence>
<keyword evidence="2" id="KW-1003">Cell membrane</keyword>
<evidence type="ECO:0000256" key="5">
    <source>
        <dbReference type="ARBA" id="ARBA00022741"/>
    </source>
</evidence>
<keyword evidence="3" id="KW-0762">Sugar transport</keyword>
<dbReference type="Pfam" id="PF00005">
    <property type="entry name" value="ABC_tran"/>
    <property type="match status" value="2"/>
</dbReference>
<dbReference type="GO" id="GO:0005524">
    <property type="term" value="F:ATP binding"/>
    <property type="evidence" value="ECO:0007669"/>
    <property type="project" value="UniProtKB-KW"/>
</dbReference>
<keyword evidence="6 10" id="KW-0067">ATP-binding</keyword>
<dbReference type="PROSITE" id="PS50893">
    <property type="entry name" value="ABC_TRANSPORTER_2"/>
    <property type="match status" value="2"/>
</dbReference>
<dbReference type="InterPro" id="IPR050107">
    <property type="entry name" value="ABC_carbohydrate_import_ATPase"/>
</dbReference>
<dbReference type="PROSITE" id="PS00211">
    <property type="entry name" value="ABC_TRANSPORTER_1"/>
    <property type="match status" value="1"/>
</dbReference>
<accession>A0A5J6V8R6</accession>
<evidence type="ECO:0000256" key="3">
    <source>
        <dbReference type="ARBA" id="ARBA00022597"/>
    </source>
</evidence>
<feature type="domain" description="ABC transporter" evidence="9">
    <location>
        <begin position="256"/>
        <end position="498"/>
    </location>
</feature>
<keyword evidence="5" id="KW-0547">Nucleotide-binding</keyword>
<dbReference type="Gene3D" id="3.40.50.300">
    <property type="entry name" value="P-loop containing nucleotide triphosphate hydrolases"/>
    <property type="match status" value="2"/>
</dbReference>
<evidence type="ECO:0000313" key="10">
    <source>
        <dbReference type="EMBL" id="QFG69744.1"/>
    </source>
</evidence>
<protein>
    <submittedName>
        <fullName evidence="10">Sugar ABC transporter ATP-binding protein</fullName>
    </submittedName>
</protein>
<dbReference type="SMART" id="SM00382">
    <property type="entry name" value="AAA"/>
    <property type="match status" value="2"/>
</dbReference>
<dbReference type="InterPro" id="IPR017871">
    <property type="entry name" value="ABC_transporter-like_CS"/>
</dbReference>
<dbReference type="GO" id="GO:0016887">
    <property type="term" value="F:ATP hydrolysis activity"/>
    <property type="evidence" value="ECO:0007669"/>
    <property type="project" value="InterPro"/>
</dbReference>
<dbReference type="CDD" id="cd03215">
    <property type="entry name" value="ABC_Carb_Monos_II"/>
    <property type="match status" value="1"/>
</dbReference>
<keyword evidence="1" id="KW-0813">Transport</keyword>
<dbReference type="KEGG" id="serw:FY030_14475"/>
<dbReference type="SUPFAM" id="SSF52540">
    <property type="entry name" value="P-loop containing nucleoside triphosphate hydrolases"/>
    <property type="match status" value="2"/>
</dbReference>
<dbReference type="InterPro" id="IPR027417">
    <property type="entry name" value="P-loop_NTPase"/>
</dbReference>
<evidence type="ECO:0000256" key="1">
    <source>
        <dbReference type="ARBA" id="ARBA00022448"/>
    </source>
</evidence>
<dbReference type="Proteomes" id="UP000326546">
    <property type="component" value="Chromosome"/>
</dbReference>
<sequence>MTTTGSTPVLELVDVSKSFGANRALRSLNLSIDSGEVHGLLGKNGAGKSTLIKVVAGIYEPDQGSVRVRGVKSRLGSPSGARELGVAVVNQELSLVPTMTVAENFQLGRWSSTAGFLNRKASRAATVRALERVRLQRRPEEPLTNLGMAERQLLEIAKALDGEISVLLLDEPTSSLSDAETRRLFELVRELKANGTSVIYVSHRMSEILELTDRVTILRDGQADPPVETAGTDEKTLARMMVGDVRQVERTAQGAARGQALLEVTGLRVDERLKGIDLQIGAGEVVTVYGLMGAGRTRLARALFGLETWTGGSASIEGKPFAPTKPLDAINAKIGFVGEDRSAGLVPKMSVVDNITLGSLGLFSSYGHYNRKAATAKAKEFVQRLAIKTESVDTPVGQLSGGNQQKVLLARWLLRGAHVLILDDPARGVDVGAREEIFAELAELSASGAGVLYLTSDAEEAQRLGDRILVMANGRIVADLPASADEDTIVAAAGGAHV</sequence>
<keyword evidence="11" id="KW-1185">Reference proteome</keyword>
<reference evidence="10 11" key="1">
    <citation type="submission" date="2019-09" db="EMBL/GenBank/DDBJ databases">
        <title>Serinicoccus pratensis sp. nov., isolated from meadow soil.</title>
        <authorList>
            <person name="Zhang W."/>
        </authorList>
    </citation>
    <scope>NUCLEOTIDE SEQUENCE [LARGE SCALE GENOMIC DNA]</scope>
    <source>
        <strain evidence="10 11">W204</strain>
    </source>
</reference>
<keyword evidence="8" id="KW-0472">Membrane</keyword>
<dbReference type="InterPro" id="IPR003593">
    <property type="entry name" value="AAA+_ATPase"/>
</dbReference>
<evidence type="ECO:0000256" key="4">
    <source>
        <dbReference type="ARBA" id="ARBA00022737"/>
    </source>
</evidence>
<keyword evidence="7" id="KW-1278">Translocase</keyword>
<evidence type="ECO:0000256" key="8">
    <source>
        <dbReference type="ARBA" id="ARBA00023136"/>
    </source>
</evidence>
<gene>
    <name evidence="10" type="ORF">FY030_14475</name>
</gene>
<evidence type="ECO:0000256" key="6">
    <source>
        <dbReference type="ARBA" id="ARBA00022840"/>
    </source>
</evidence>
<evidence type="ECO:0000313" key="11">
    <source>
        <dbReference type="Proteomes" id="UP000326546"/>
    </source>
</evidence>
<evidence type="ECO:0000259" key="9">
    <source>
        <dbReference type="PROSITE" id="PS50893"/>
    </source>
</evidence>
<evidence type="ECO:0000256" key="2">
    <source>
        <dbReference type="ARBA" id="ARBA00022475"/>
    </source>
</evidence>
<dbReference type="CDD" id="cd03216">
    <property type="entry name" value="ABC_Carb_Monos_I"/>
    <property type="match status" value="1"/>
</dbReference>
<keyword evidence="4" id="KW-0677">Repeat</keyword>
<dbReference type="EMBL" id="CP044427">
    <property type="protein sequence ID" value="QFG69744.1"/>
    <property type="molecule type" value="Genomic_DNA"/>
</dbReference>